<proteinExistence type="predicted"/>
<organism evidence="2 3">
    <name type="scientific">Micromonospora inaquosa</name>
    <dbReference type="NCBI Taxonomy" id="2203716"/>
    <lineage>
        <taxon>Bacteria</taxon>
        <taxon>Bacillati</taxon>
        <taxon>Actinomycetota</taxon>
        <taxon>Actinomycetes</taxon>
        <taxon>Micromonosporales</taxon>
        <taxon>Micromonosporaceae</taxon>
        <taxon>Micromonospora</taxon>
    </lineage>
</organism>
<reference evidence="2 3" key="1">
    <citation type="submission" date="2018-05" db="EMBL/GenBank/DDBJ databases">
        <title>Micromonospora from Atacama Desert.</title>
        <authorList>
            <person name="Carro L."/>
            <person name="Goodfellow M."/>
            <person name="Klenk H.-P."/>
        </authorList>
    </citation>
    <scope>NUCLEOTIDE SEQUENCE [LARGE SCALE GENOMIC DNA]</scope>
    <source>
        <strain evidence="2 3">LB39</strain>
    </source>
</reference>
<evidence type="ECO:0000313" key="3">
    <source>
        <dbReference type="Proteomes" id="UP000282312"/>
    </source>
</evidence>
<name>A0A3N9X3F3_9ACTN</name>
<dbReference type="OrthoDB" id="3403353at2"/>
<accession>A0A3N9X3F3</accession>
<dbReference type="EMBL" id="QGSZ01000113">
    <property type="protein sequence ID" value="RQX07646.1"/>
    <property type="molecule type" value="Genomic_DNA"/>
</dbReference>
<protein>
    <submittedName>
        <fullName evidence="2">Uncharacterized protein</fullName>
    </submittedName>
</protein>
<sequence>MIWIAGNEYGTAAEIAQGLGPDVTADRVRDWARRSANPADTLHGLLPRHHATGRGRGTTWYRFDQAAKVEAITRRAKGGPPRTGTLKRPSASS</sequence>
<dbReference type="AlphaFoldDB" id="A0A3N9X3F3"/>
<evidence type="ECO:0000313" key="2">
    <source>
        <dbReference type="EMBL" id="RQX07646.1"/>
    </source>
</evidence>
<feature type="region of interest" description="Disordered" evidence="1">
    <location>
        <begin position="74"/>
        <end position="93"/>
    </location>
</feature>
<gene>
    <name evidence="2" type="ORF">DLJ59_02665</name>
</gene>
<dbReference type="RefSeq" id="WP_124770913.1">
    <property type="nucleotide sequence ID" value="NZ_QGSZ01000113.1"/>
</dbReference>
<comment type="caution">
    <text evidence="2">The sequence shown here is derived from an EMBL/GenBank/DDBJ whole genome shotgun (WGS) entry which is preliminary data.</text>
</comment>
<evidence type="ECO:0000256" key="1">
    <source>
        <dbReference type="SAM" id="MobiDB-lite"/>
    </source>
</evidence>
<keyword evidence="3" id="KW-1185">Reference proteome</keyword>
<dbReference type="Proteomes" id="UP000282312">
    <property type="component" value="Unassembled WGS sequence"/>
</dbReference>